<feature type="transmembrane region" description="Helical" evidence="9">
    <location>
        <begin position="213"/>
        <end position="235"/>
    </location>
</feature>
<feature type="domain" description="CopC" evidence="11">
    <location>
        <begin position="25"/>
        <end position="115"/>
    </location>
</feature>
<dbReference type="RefSeq" id="WP_100080635.1">
    <property type="nucleotide sequence ID" value="NZ_NQVN01000006.1"/>
</dbReference>
<evidence type="ECO:0000256" key="1">
    <source>
        <dbReference type="ARBA" id="ARBA00004651"/>
    </source>
</evidence>
<dbReference type="GO" id="GO:0005886">
    <property type="term" value="C:plasma membrane"/>
    <property type="evidence" value="ECO:0007669"/>
    <property type="project" value="UniProtKB-SubCell"/>
</dbReference>
<evidence type="ECO:0000256" key="7">
    <source>
        <dbReference type="ARBA" id="ARBA00023008"/>
    </source>
</evidence>
<gene>
    <name evidence="13" type="ORF">CJ014_11525</name>
</gene>
<evidence type="ECO:0000259" key="12">
    <source>
        <dbReference type="Pfam" id="PF05425"/>
    </source>
</evidence>
<evidence type="ECO:0000256" key="2">
    <source>
        <dbReference type="ARBA" id="ARBA00022475"/>
    </source>
</evidence>
<evidence type="ECO:0000256" key="4">
    <source>
        <dbReference type="ARBA" id="ARBA00022723"/>
    </source>
</evidence>
<evidence type="ECO:0000256" key="8">
    <source>
        <dbReference type="ARBA" id="ARBA00023136"/>
    </source>
</evidence>
<feature type="transmembrane region" description="Helical" evidence="9">
    <location>
        <begin position="276"/>
        <end position="300"/>
    </location>
</feature>
<feature type="signal peptide" evidence="10">
    <location>
        <begin position="1"/>
        <end position="24"/>
    </location>
</feature>
<keyword evidence="7" id="KW-0186">Copper</keyword>
<proteinExistence type="predicted"/>
<keyword evidence="2" id="KW-1003">Cell membrane</keyword>
<dbReference type="InterPro" id="IPR014755">
    <property type="entry name" value="Cu-Rt/internalin_Ig-like"/>
</dbReference>
<keyword evidence="6 9" id="KW-1133">Transmembrane helix</keyword>
<dbReference type="Pfam" id="PF05425">
    <property type="entry name" value="CopD"/>
    <property type="match status" value="1"/>
</dbReference>
<feature type="transmembrane region" description="Helical" evidence="9">
    <location>
        <begin position="312"/>
        <end position="334"/>
    </location>
</feature>
<evidence type="ECO:0000256" key="3">
    <source>
        <dbReference type="ARBA" id="ARBA00022692"/>
    </source>
</evidence>
<keyword evidence="5 10" id="KW-0732">Signal</keyword>
<dbReference type="GO" id="GO:0042597">
    <property type="term" value="C:periplasmic space"/>
    <property type="evidence" value="ECO:0007669"/>
    <property type="project" value="InterPro"/>
</dbReference>
<dbReference type="EMBL" id="NQVN01000006">
    <property type="protein sequence ID" value="PIO99100.1"/>
    <property type="molecule type" value="Genomic_DNA"/>
</dbReference>
<evidence type="ECO:0000256" key="9">
    <source>
        <dbReference type="SAM" id="Phobius"/>
    </source>
</evidence>
<reference evidence="13 14" key="1">
    <citation type="submission" date="2017-08" db="EMBL/GenBank/DDBJ databases">
        <title>Pleomorphomonas carboxidotrophicus sp. nov., a new mesophilic hydrogenogenic carboxidotroph.</title>
        <authorList>
            <person name="Esquivel-Elizondo S."/>
            <person name="Krajmalnik-Brown R."/>
            <person name="Maldonado J."/>
        </authorList>
    </citation>
    <scope>NUCLEOTIDE SEQUENCE [LARGE SCALE GENOMIC DNA]</scope>
    <source>
        <strain evidence="13 14">SVCO-16</strain>
    </source>
</reference>
<evidence type="ECO:0000256" key="6">
    <source>
        <dbReference type="ARBA" id="ARBA00022989"/>
    </source>
</evidence>
<name>A0A2G9WYA3_9HYPH</name>
<evidence type="ECO:0000256" key="5">
    <source>
        <dbReference type="ARBA" id="ARBA00022729"/>
    </source>
</evidence>
<dbReference type="GO" id="GO:0005507">
    <property type="term" value="F:copper ion binding"/>
    <property type="evidence" value="ECO:0007669"/>
    <property type="project" value="InterPro"/>
</dbReference>
<sequence length="527" mass="53599">MLRFLARLALVVAGCAMLAGPCFAHATLLGSQPAEGSVVATPPAKMRLSFNEPVTPQVFRLFDPDGRSADVTATAQDNDLLVELPAAGGEGTYALSWRVASADGHPIGGTATFSVGHASHRAAAETARTSATAPLIWLMRIGVYIGWIGGVGGAFFLMAVAAGRRPAVADRAIAALLGLGGVATLFSFGLQGLDELGGNLAHLGRAAPWLAGLQSPYGGTLCLGVVALVLAALALRLPAGKVAAGTASAALVAVAFALTLSGHASTAAPAWAARPALALHGAAAALWGGSLLPLLLLVATRHEGAGGSALRLSALLLPTVAVLALSGLTLAVLQGVTVATLAGTDYGRLLAGKLLLVLAMLGLGALNRRILVPRLATGGDGHFRHLGRVLMVDVCLLLLVLAVVAGWRFTPPPRSIAAAEAALRHRSMLHIHTARGMAMIEIGGHGDLDIRLSGADGRPLAAQDVRVGLANPAAGIEPLQRQATLVANGHWRVDGVSFPVGGAWTLRLGVLISDFDSLSLEGTLTVP</sequence>
<dbReference type="GO" id="GO:0046688">
    <property type="term" value="P:response to copper ion"/>
    <property type="evidence" value="ECO:0007669"/>
    <property type="project" value="InterPro"/>
</dbReference>
<dbReference type="Proteomes" id="UP000231070">
    <property type="component" value="Unassembled WGS sequence"/>
</dbReference>
<dbReference type="PANTHER" id="PTHR34820">
    <property type="entry name" value="INNER MEMBRANE PROTEIN YEBZ"/>
    <property type="match status" value="1"/>
</dbReference>
<evidence type="ECO:0000313" key="13">
    <source>
        <dbReference type="EMBL" id="PIO99100.1"/>
    </source>
</evidence>
<dbReference type="SUPFAM" id="SSF81296">
    <property type="entry name" value="E set domains"/>
    <property type="match status" value="1"/>
</dbReference>
<dbReference type="PANTHER" id="PTHR34820:SF4">
    <property type="entry name" value="INNER MEMBRANE PROTEIN YEBZ"/>
    <property type="match status" value="1"/>
</dbReference>
<feature type="transmembrane region" description="Helical" evidence="9">
    <location>
        <begin position="346"/>
        <end position="366"/>
    </location>
</feature>
<dbReference type="InterPro" id="IPR007348">
    <property type="entry name" value="CopC_dom"/>
</dbReference>
<organism evidence="13 14">
    <name type="scientific">Pleomorphomonas carboxyditropha</name>
    <dbReference type="NCBI Taxonomy" id="2023338"/>
    <lineage>
        <taxon>Bacteria</taxon>
        <taxon>Pseudomonadati</taxon>
        <taxon>Pseudomonadota</taxon>
        <taxon>Alphaproteobacteria</taxon>
        <taxon>Hyphomicrobiales</taxon>
        <taxon>Pleomorphomonadaceae</taxon>
        <taxon>Pleomorphomonas</taxon>
    </lineage>
</organism>
<feature type="transmembrane region" description="Helical" evidence="9">
    <location>
        <begin position="172"/>
        <end position="193"/>
    </location>
</feature>
<evidence type="ECO:0000259" key="11">
    <source>
        <dbReference type="Pfam" id="PF04234"/>
    </source>
</evidence>
<dbReference type="OrthoDB" id="8374223at2"/>
<evidence type="ECO:0008006" key="15">
    <source>
        <dbReference type="Google" id="ProtNLM"/>
    </source>
</evidence>
<accession>A0A2G9WYA3</accession>
<feature type="domain" description="Copper resistance protein D" evidence="12">
    <location>
        <begin position="311"/>
        <end position="407"/>
    </location>
</feature>
<dbReference type="InterPro" id="IPR014756">
    <property type="entry name" value="Ig_E-set"/>
</dbReference>
<evidence type="ECO:0000313" key="14">
    <source>
        <dbReference type="Proteomes" id="UP000231070"/>
    </source>
</evidence>
<dbReference type="Pfam" id="PF04234">
    <property type="entry name" value="CopC"/>
    <property type="match status" value="1"/>
</dbReference>
<feature type="transmembrane region" description="Helical" evidence="9">
    <location>
        <begin position="137"/>
        <end position="160"/>
    </location>
</feature>
<protein>
    <recommendedName>
        <fullName evidence="15">Copper resistance protein CopC</fullName>
    </recommendedName>
</protein>
<dbReference type="GO" id="GO:0006825">
    <property type="term" value="P:copper ion transport"/>
    <property type="evidence" value="ECO:0007669"/>
    <property type="project" value="InterPro"/>
</dbReference>
<dbReference type="AlphaFoldDB" id="A0A2G9WYA3"/>
<feature type="chain" id="PRO_5013937034" description="Copper resistance protein CopC" evidence="10">
    <location>
        <begin position="25"/>
        <end position="527"/>
    </location>
</feature>
<evidence type="ECO:0000256" key="10">
    <source>
        <dbReference type="SAM" id="SignalP"/>
    </source>
</evidence>
<keyword evidence="8 9" id="KW-0472">Membrane</keyword>
<dbReference type="InterPro" id="IPR032694">
    <property type="entry name" value="CopC/D"/>
</dbReference>
<feature type="transmembrane region" description="Helical" evidence="9">
    <location>
        <begin position="242"/>
        <end position="264"/>
    </location>
</feature>
<dbReference type="InterPro" id="IPR008457">
    <property type="entry name" value="Cu-R_CopD_dom"/>
</dbReference>
<feature type="transmembrane region" description="Helical" evidence="9">
    <location>
        <begin position="386"/>
        <end position="407"/>
    </location>
</feature>
<dbReference type="Gene3D" id="2.60.40.1220">
    <property type="match status" value="1"/>
</dbReference>
<keyword evidence="14" id="KW-1185">Reference proteome</keyword>
<keyword evidence="3 9" id="KW-0812">Transmembrane</keyword>
<comment type="caution">
    <text evidence="13">The sequence shown here is derived from an EMBL/GenBank/DDBJ whole genome shotgun (WGS) entry which is preliminary data.</text>
</comment>
<keyword evidence="4" id="KW-0479">Metal-binding</keyword>
<comment type="subcellular location">
    <subcellularLocation>
        <location evidence="1">Cell membrane</location>
        <topology evidence="1">Multi-pass membrane protein</topology>
    </subcellularLocation>
</comment>